<comment type="pathway">
    <text evidence="1 6">Carbohydrate biosynthesis; dTDP-L-rhamnose biosynthesis.</text>
</comment>
<dbReference type="Gene3D" id="3.90.25.10">
    <property type="entry name" value="UDP-galactose 4-epimerase, domain 1"/>
    <property type="match status" value="1"/>
</dbReference>
<feature type="domain" description="RmlD-like substrate binding" evidence="7">
    <location>
        <begin position="1"/>
        <end position="291"/>
    </location>
</feature>
<evidence type="ECO:0000313" key="9">
    <source>
        <dbReference type="Proteomes" id="UP000831921"/>
    </source>
</evidence>
<dbReference type="RefSeq" id="WP_249503879.1">
    <property type="nucleotide sequence ID" value="NZ_CP097253.1"/>
</dbReference>
<keyword evidence="6" id="KW-0521">NADP</keyword>
<comment type="cofactor">
    <cofactor evidence="6">
        <name>Mg(2+)</name>
        <dbReference type="ChEBI" id="CHEBI:18420"/>
    </cofactor>
    <text evidence="6">Binds 1 Mg(2+) ion per monomer.</text>
</comment>
<keyword evidence="9" id="KW-1185">Reference proteome</keyword>
<accession>A0ABY5MWF7</accession>
<evidence type="ECO:0000256" key="4">
    <source>
        <dbReference type="ARBA" id="ARBA00017099"/>
    </source>
</evidence>
<dbReference type="EMBL" id="CP097253">
    <property type="protein sequence ID" value="UUR08100.1"/>
    <property type="molecule type" value="Genomic_DNA"/>
</dbReference>
<evidence type="ECO:0000256" key="1">
    <source>
        <dbReference type="ARBA" id="ARBA00004781"/>
    </source>
</evidence>
<organism evidence="8 9">
    <name type="scientific">Sphingomonas glaciei</name>
    <dbReference type="NCBI Taxonomy" id="2938948"/>
    <lineage>
        <taxon>Bacteria</taxon>
        <taxon>Pseudomonadati</taxon>
        <taxon>Pseudomonadota</taxon>
        <taxon>Alphaproteobacteria</taxon>
        <taxon>Sphingomonadales</taxon>
        <taxon>Sphingomonadaceae</taxon>
        <taxon>Sphingomonas</taxon>
    </lineage>
</organism>
<dbReference type="SUPFAM" id="SSF51735">
    <property type="entry name" value="NAD(P)-binding Rossmann-fold domains"/>
    <property type="match status" value="1"/>
</dbReference>
<protein>
    <recommendedName>
        <fullName evidence="4 6">dTDP-4-dehydrorhamnose reductase</fullName>
        <ecNumber evidence="3 6">1.1.1.133</ecNumber>
    </recommendedName>
</protein>
<evidence type="ECO:0000256" key="3">
    <source>
        <dbReference type="ARBA" id="ARBA00012929"/>
    </source>
</evidence>
<dbReference type="InterPro" id="IPR005913">
    <property type="entry name" value="dTDP_dehydrorham_reduct"/>
</dbReference>
<dbReference type="PANTHER" id="PTHR10491">
    <property type="entry name" value="DTDP-4-DEHYDRORHAMNOSE REDUCTASE"/>
    <property type="match status" value="1"/>
</dbReference>
<dbReference type="Gene3D" id="3.40.50.720">
    <property type="entry name" value="NAD(P)-binding Rossmann-like Domain"/>
    <property type="match status" value="1"/>
</dbReference>
<proteinExistence type="inferred from homology"/>
<evidence type="ECO:0000313" key="8">
    <source>
        <dbReference type="EMBL" id="UUR08100.1"/>
    </source>
</evidence>
<sequence length="301" mass="31811">MRVVVTGHEGQVARSLKRLGQLSGHEVVTIGRPELDLSAPEQTIVAALSSARPDFIVSAAAYTAVDQAEEEPRFAEAVNVAGAAAVAQAANRIGVPLLHLSTDYVFDGRKSGPYREDDAPNPTGIYGCTKLDGERAVMAAHGDVAVLRTAWVYSPFGRNFVKTMLQLAADRSQLRVVADQVGNPTGALDIAAAVLEAGDNLVRSTDPGLRGVFHLAAPDEASWADLAEHVFTVSGLLGGPSASVVRIATGDFPTRARRPANSRLDCSRIAERHGIRLSPWRASVANVVAELIQSPNAKAPK</sequence>
<evidence type="ECO:0000256" key="5">
    <source>
        <dbReference type="ARBA" id="ARBA00048200"/>
    </source>
</evidence>
<dbReference type="Pfam" id="PF04321">
    <property type="entry name" value="RmlD_sub_bind"/>
    <property type="match status" value="1"/>
</dbReference>
<evidence type="ECO:0000256" key="2">
    <source>
        <dbReference type="ARBA" id="ARBA00010944"/>
    </source>
</evidence>
<comment type="function">
    <text evidence="6">Catalyzes the reduction of dTDP-6-deoxy-L-lyxo-4-hexulose to yield dTDP-L-rhamnose.</text>
</comment>
<keyword evidence="6 8" id="KW-0560">Oxidoreductase</keyword>
<evidence type="ECO:0000256" key="6">
    <source>
        <dbReference type="RuleBase" id="RU364082"/>
    </source>
</evidence>
<comment type="similarity">
    <text evidence="2 6">Belongs to the dTDP-4-dehydrorhamnose reductase family.</text>
</comment>
<comment type="catalytic activity">
    <reaction evidence="5 6">
        <text>dTDP-beta-L-rhamnose + NADP(+) = dTDP-4-dehydro-beta-L-rhamnose + NADPH + H(+)</text>
        <dbReference type="Rhea" id="RHEA:21796"/>
        <dbReference type="ChEBI" id="CHEBI:15378"/>
        <dbReference type="ChEBI" id="CHEBI:57510"/>
        <dbReference type="ChEBI" id="CHEBI:57783"/>
        <dbReference type="ChEBI" id="CHEBI:58349"/>
        <dbReference type="ChEBI" id="CHEBI:62830"/>
        <dbReference type="EC" id="1.1.1.133"/>
    </reaction>
</comment>
<name>A0ABY5MWF7_9SPHN</name>
<dbReference type="Proteomes" id="UP000831921">
    <property type="component" value="Chromosome"/>
</dbReference>
<dbReference type="PANTHER" id="PTHR10491:SF4">
    <property type="entry name" value="METHIONINE ADENOSYLTRANSFERASE 2 SUBUNIT BETA"/>
    <property type="match status" value="1"/>
</dbReference>
<dbReference type="InterPro" id="IPR029903">
    <property type="entry name" value="RmlD-like-bd"/>
</dbReference>
<gene>
    <name evidence="8" type="primary">rfbD</name>
    <name evidence="8" type="ORF">M1K48_00155</name>
</gene>
<dbReference type="CDD" id="cd05254">
    <property type="entry name" value="dTDP_HR_like_SDR_e"/>
    <property type="match status" value="1"/>
</dbReference>
<dbReference type="InterPro" id="IPR036291">
    <property type="entry name" value="NAD(P)-bd_dom_sf"/>
</dbReference>
<evidence type="ECO:0000259" key="7">
    <source>
        <dbReference type="Pfam" id="PF04321"/>
    </source>
</evidence>
<dbReference type="EC" id="1.1.1.133" evidence="3 6"/>
<dbReference type="GO" id="GO:0008831">
    <property type="term" value="F:dTDP-4-dehydrorhamnose reductase activity"/>
    <property type="evidence" value="ECO:0007669"/>
    <property type="project" value="UniProtKB-EC"/>
</dbReference>
<dbReference type="NCBIfam" id="TIGR01214">
    <property type="entry name" value="rmlD"/>
    <property type="match status" value="1"/>
</dbReference>
<reference evidence="8 9" key="1">
    <citation type="submission" date="2022-05" db="EMBL/GenBank/DDBJ databases">
        <title>S8-45 Sphingomonas ultraviolaceadurans.</title>
        <authorList>
            <person name="Liu Y."/>
        </authorList>
    </citation>
    <scope>NUCLEOTIDE SEQUENCE [LARGE SCALE GENOMIC DNA]</scope>
    <source>
        <strain evidence="8 9">S8-45</strain>
    </source>
</reference>